<dbReference type="GO" id="GO:0006633">
    <property type="term" value="P:fatty acid biosynthetic process"/>
    <property type="evidence" value="ECO:0007669"/>
    <property type="project" value="UniProtKB-KW"/>
</dbReference>
<keyword evidence="7" id="KW-0012">Acyltransferase</keyword>
<dbReference type="FunFam" id="3.40.47.10:FF:000029">
    <property type="entry name" value="3-oxoacyl-[acyl-carrier-protein] synthase 1"/>
    <property type="match status" value="1"/>
</dbReference>
<evidence type="ECO:0000256" key="6">
    <source>
        <dbReference type="ARBA" id="ARBA00023160"/>
    </source>
</evidence>
<dbReference type="FunFam" id="3.40.47.10:FF:000018">
    <property type="entry name" value="3-oxoacyl-[acyl-carrier-protein] synthase 2"/>
    <property type="match status" value="1"/>
</dbReference>
<dbReference type="Gene3D" id="3.40.47.10">
    <property type="match status" value="2"/>
</dbReference>
<comment type="similarity">
    <text evidence="1">Belongs to the thiolase-like superfamily. Beta-ketoacyl-ACP synthases family.</text>
</comment>
<dbReference type="AlphaFoldDB" id="A0A6J6HXU2"/>
<dbReference type="Pfam" id="PF00109">
    <property type="entry name" value="ketoacyl-synt"/>
    <property type="match status" value="1"/>
</dbReference>
<dbReference type="Pfam" id="PF02801">
    <property type="entry name" value="Ketoacyl-synt_C"/>
    <property type="match status" value="1"/>
</dbReference>
<evidence type="ECO:0000256" key="7">
    <source>
        <dbReference type="ARBA" id="ARBA00023315"/>
    </source>
</evidence>
<protein>
    <submittedName>
        <fullName evidence="9">Unannotated protein</fullName>
    </submittedName>
</protein>
<dbReference type="CDD" id="cd00834">
    <property type="entry name" value="KAS_I_II"/>
    <property type="match status" value="1"/>
</dbReference>
<reference evidence="9" key="1">
    <citation type="submission" date="2020-05" db="EMBL/GenBank/DDBJ databases">
        <authorList>
            <person name="Chiriac C."/>
            <person name="Salcher M."/>
            <person name="Ghai R."/>
            <person name="Kavagutti S V."/>
        </authorList>
    </citation>
    <scope>NUCLEOTIDE SEQUENCE</scope>
</reference>
<gene>
    <name evidence="9" type="ORF">UFOPK1931_00178</name>
</gene>
<feature type="domain" description="Ketosynthase family 3 (KS3)" evidence="8">
    <location>
        <begin position="2"/>
        <end position="410"/>
    </location>
</feature>
<proteinExistence type="inferred from homology"/>
<keyword evidence="3" id="KW-0808">Transferase</keyword>
<keyword evidence="2" id="KW-0444">Lipid biosynthesis</keyword>
<dbReference type="InterPro" id="IPR000794">
    <property type="entry name" value="Beta-ketoacyl_synthase"/>
</dbReference>
<dbReference type="PROSITE" id="PS52004">
    <property type="entry name" value="KS3_2"/>
    <property type="match status" value="1"/>
</dbReference>
<dbReference type="GO" id="GO:0005829">
    <property type="term" value="C:cytosol"/>
    <property type="evidence" value="ECO:0007669"/>
    <property type="project" value="TreeGrafter"/>
</dbReference>
<accession>A0A6J6HXU2</accession>
<sequence>MFKKVVVTGIGATTPLGGDSKTTWQNLLAGKSGISTLTQEWVAKHELPVTFAGQAKTPATDVLTLQEAKRLDPSSQFALIAAREAWADAGSPEVNPERLAVDYATGIGGVWTLLDAYDVLKERGPRRVLPMTVPMLMPNGPAAAIGMDISARAGVRTAVSACASGTEAIANAFNRIRNGEVDVVVAGGSEAAIHPLPIAAFAAMQALSKRNDAPEKASRPYDIDRDGFVMGEGGGALVLESEEHALARGAKIYAEVVGASVTSDAYHITAPDPEGSAAARAMIGAIEQSGSTISDVVHINAHATSTPVGDIAEYNALKRVFGDHLPKIAVSATKSSTGHLLGGAGAIEAIFTVLALHERTAPPTINLDNPDPAIELDVVTSPRKLEGSNILAITNSFGFGGHNAVVAFRSTN</sequence>
<evidence type="ECO:0000259" key="8">
    <source>
        <dbReference type="PROSITE" id="PS52004"/>
    </source>
</evidence>
<dbReference type="GO" id="GO:0004315">
    <property type="term" value="F:3-oxoacyl-[acyl-carrier-protein] synthase activity"/>
    <property type="evidence" value="ECO:0007669"/>
    <property type="project" value="TreeGrafter"/>
</dbReference>
<evidence type="ECO:0000256" key="5">
    <source>
        <dbReference type="ARBA" id="ARBA00023098"/>
    </source>
</evidence>
<dbReference type="SMART" id="SM00825">
    <property type="entry name" value="PKS_KS"/>
    <property type="match status" value="1"/>
</dbReference>
<dbReference type="EMBL" id="CAEZVE010000015">
    <property type="protein sequence ID" value="CAB4615994.1"/>
    <property type="molecule type" value="Genomic_DNA"/>
</dbReference>
<evidence type="ECO:0000256" key="2">
    <source>
        <dbReference type="ARBA" id="ARBA00022516"/>
    </source>
</evidence>
<keyword evidence="4" id="KW-0276">Fatty acid metabolism</keyword>
<organism evidence="9">
    <name type="scientific">freshwater metagenome</name>
    <dbReference type="NCBI Taxonomy" id="449393"/>
    <lineage>
        <taxon>unclassified sequences</taxon>
        <taxon>metagenomes</taxon>
        <taxon>ecological metagenomes</taxon>
    </lineage>
</organism>
<dbReference type="PIRSF" id="PIRSF000447">
    <property type="entry name" value="KAS_II"/>
    <property type="match status" value="1"/>
</dbReference>
<keyword evidence="6" id="KW-0275">Fatty acid biosynthesis</keyword>
<evidence type="ECO:0000256" key="1">
    <source>
        <dbReference type="ARBA" id="ARBA00008467"/>
    </source>
</evidence>
<dbReference type="InterPro" id="IPR014031">
    <property type="entry name" value="Ketoacyl_synth_C"/>
</dbReference>
<dbReference type="InterPro" id="IPR014030">
    <property type="entry name" value="Ketoacyl_synth_N"/>
</dbReference>
<dbReference type="InterPro" id="IPR017568">
    <property type="entry name" value="3-oxoacyl-ACP_synth-2"/>
</dbReference>
<evidence type="ECO:0000256" key="3">
    <source>
        <dbReference type="ARBA" id="ARBA00022679"/>
    </source>
</evidence>
<keyword evidence="5" id="KW-0443">Lipid metabolism</keyword>
<dbReference type="InterPro" id="IPR016039">
    <property type="entry name" value="Thiolase-like"/>
</dbReference>
<evidence type="ECO:0000313" key="9">
    <source>
        <dbReference type="EMBL" id="CAB4615994.1"/>
    </source>
</evidence>
<name>A0A6J6HXU2_9ZZZZ</name>
<dbReference type="PANTHER" id="PTHR11712">
    <property type="entry name" value="POLYKETIDE SYNTHASE-RELATED"/>
    <property type="match status" value="1"/>
</dbReference>
<dbReference type="NCBIfam" id="TIGR03150">
    <property type="entry name" value="fabF"/>
    <property type="match status" value="1"/>
</dbReference>
<dbReference type="NCBIfam" id="NF005589">
    <property type="entry name" value="PRK07314.1"/>
    <property type="match status" value="1"/>
</dbReference>
<dbReference type="PANTHER" id="PTHR11712:SF336">
    <property type="entry name" value="3-OXOACYL-[ACYL-CARRIER-PROTEIN] SYNTHASE, MITOCHONDRIAL"/>
    <property type="match status" value="1"/>
</dbReference>
<evidence type="ECO:0000256" key="4">
    <source>
        <dbReference type="ARBA" id="ARBA00022832"/>
    </source>
</evidence>
<dbReference type="SUPFAM" id="SSF53901">
    <property type="entry name" value="Thiolase-like"/>
    <property type="match status" value="2"/>
</dbReference>
<dbReference type="InterPro" id="IPR020841">
    <property type="entry name" value="PKS_Beta-ketoAc_synthase_dom"/>
</dbReference>